<feature type="chain" id="PRO_5001606210" evidence="1">
    <location>
        <begin position="26"/>
        <end position="172"/>
    </location>
</feature>
<feature type="non-terminal residue" evidence="2">
    <location>
        <position position="172"/>
    </location>
</feature>
<feature type="signal peptide" evidence="1">
    <location>
        <begin position="1"/>
        <end position="25"/>
    </location>
</feature>
<keyword evidence="1" id="KW-0732">Signal</keyword>
<proteinExistence type="predicted"/>
<name>A0A061SI59_9CHLO</name>
<accession>A0A061SI59</accession>
<dbReference type="AlphaFoldDB" id="A0A061SI59"/>
<reference evidence="2" key="1">
    <citation type="submission" date="2014-05" db="EMBL/GenBank/DDBJ databases">
        <title>The transcriptome of the halophilic microalga Tetraselmis sp. GSL018 isolated from the Great Salt Lake, Utah.</title>
        <authorList>
            <person name="Jinkerson R.E."/>
            <person name="D'Adamo S."/>
            <person name="Posewitz M.C."/>
        </authorList>
    </citation>
    <scope>NUCLEOTIDE SEQUENCE</scope>
    <source>
        <strain evidence="2">GSL018</strain>
    </source>
</reference>
<dbReference type="EMBL" id="GBEZ01002675">
    <property type="protein sequence ID" value="JAC82401.1"/>
    <property type="molecule type" value="Transcribed_RNA"/>
</dbReference>
<organism evidence="2">
    <name type="scientific">Tetraselmis sp. GSL018</name>
    <dbReference type="NCBI Taxonomy" id="582737"/>
    <lineage>
        <taxon>Eukaryota</taxon>
        <taxon>Viridiplantae</taxon>
        <taxon>Chlorophyta</taxon>
        <taxon>core chlorophytes</taxon>
        <taxon>Chlorodendrophyceae</taxon>
        <taxon>Chlorodendrales</taxon>
        <taxon>Chlorodendraceae</taxon>
        <taxon>Tetraselmis</taxon>
    </lineage>
</organism>
<gene>
    <name evidence="2" type="ORF">TSPGSL018_5807</name>
</gene>
<evidence type="ECO:0000313" key="2">
    <source>
        <dbReference type="EMBL" id="JAC82401.1"/>
    </source>
</evidence>
<sequence>MTLRIDKVLTSTALVFVALLRLVVSSQVEPSFGVLQLPQELAKEQPAKGFYGSYDIRVIGLRYKVQVYYWMLPNKKQFYFKSKGSGVDIPWCGPSNYELKDNGDNTYEIIETGPDPHCGEKEQKDHPVKDLKRTWDSKSNTIIMSMQVYTIWPVGWRSITARCEPCDEPECV</sequence>
<evidence type="ECO:0000256" key="1">
    <source>
        <dbReference type="SAM" id="SignalP"/>
    </source>
</evidence>
<protein>
    <submittedName>
        <fullName evidence="2">Uncharacterized protein</fullName>
    </submittedName>
</protein>